<feature type="compositionally biased region" description="Basic and acidic residues" evidence="1">
    <location>
        <begin position="1"/>
        <end position="14"/>
    </location>
</feature>
<feature type="compositionally biased region" description="Polar residues" evidence="1">
    <location>
        <begin position="54"/>
        <end position="65"/>
    </location>
</feature>
<keyword evidence="3" id="KW-1185">Reference proteome</keyword>
<dbReference type="InterPro" id="IPR036875">
    <property type="entry name" value="Znf_CCHC_sf"/>
</dbReference>
<feature type="compositionally biased region" description="Basic and acidic residues" evidence="1">
    <location>
        <begin position="22"/>
        <end position="31"/>
    </location>
</feature>
<reference evidence="2" key="1">
    <citation type="journal article" date="2022" name="Int. J. Mol. Sci.">
        <title>Draft Genome of Tanacetum Coccineum: Genomic Comparison of Closely Related Tanacetum-Family Plants.</title>
        <authorList>
            <person name="Yamashiro T."/>
            <person name="Shiraishi A."/>
            <person name="Nakayama K."/>
            <person name="Satake H."/>
        </authorList>
    </citation>
    <scope>NUCLEOTIDE SEQUENCE</scope>
</reference>
<comment type="caution">
    <text evidence="2">The sequence shown here is derived from an EMBL/GenBank/DDBJ whole genome shotgun (WGS) entry which is preliminary data.</text>
</comment>
<gene>
    <name evidence="2" type="ORF">Tco_0702081</name>
</gene>
<proteinExistence type="predicted"/>
<feature type="region of interest" description="Disordered" evidence="1">
    <location>
        <begin position="1"/>
        <end position="65"/>
    </location>
</feature>
<dbReference type="EMBL" id="BQNB010009849">
    <property type="protein sequence ID" value="GJS69240.1"/>
    <property type="molecule type" value="Genomic_DNA"/>
</dbReference>
<protein>
    <submittedName>
        <fullName evidence="2">UBN2_2 domain-containing protein</fullName>
    </submittedName>
</protein>
<dbReference type="Proteomes" id="UP001151760">
    <property type="component" value="Unassembled WGS sequence"/>
</dbReference>
<organism evidence="2 3">
    <name type="scientific">Tanacetum coccineum</name>
    <dbReference type="NCBI Taxonomy" id="301880"/>
    <lineage>
        <taxon>Eukaryota</taxon>
        <taxon>Viridiplantae</taxon>
        <taxon>Streptophyta</taxon>
        <taxon>Embryophyta</taxon>
        <taxon>Tracheophyta</taxon>
        <taxon>Spermatophyta</taxon>
        <taxon>Magnoliopsida</taxon>
        <taxon>eudicotyledons</taxon>
        <taxon>Gunneridae</taxon>
        <taxon>Pentapetalae</taxon>
        <taxon>asterids</taxon>
        <taxon>campanulids</taxon>
        <taxon>Asterales</taxon>
        <taxon>Asteraceae</taxon>
        <taxon>Asteroideae</taxon>
        <taxon>Anthemideae</taxon>
        <taxon>Anthemidinae</taxon>
        <taxon>Tanacetum</taxon>
    </lineage>
</organism>
<sequence>MMMRDMANKLKGMDMEISEEEERLKVEKPDVGHVATTNSKKRKGSWKGKGSSGDNSTLNKVQKMGASTSSFQGGLKCKFCHKKGHTQKDCLRFKEWLAKEDPWYTLLIIYRDSVQSGDWKETNERLKSGMELI</sequence>
<name>A0ABQ4XUY7_9ASTR</name>
<accession>A0ABQ4XUY7</accession>
<dbReference type="SUPFAM" id="SSF57756">
    <property type="entry name" value="Retrovirus zinc finger-like domains"/>
    <property type="match status" value="1"/>
</dbReference>
<evidence type="ECO:0000313" key="3">
    <source>
        <dbReference type="Proteomes" id="UP001151760"/>
    </source>
</evidence>
<evidence type="ECO:0000313" key="2">
    <source>
        <dbReference type="EMBL" id="GJS69240.1"/>
    </source>
</evidence>
<reference evidence="2" key="2">
    <citation type="submission" date="2022-01" db="EMBL/GenBank/DDBJ databases">
        <authorList>
            <person name="Yamashiro T."/>
            <person name="Shiraishi A."/>
            <person name="Satake H."/>
            <person name="Nakayama K."/>
        </authorList>
    </citation>
    <scope>NUCLEOTIDE SEQUENCE</scope>
</reference>
<evidence type="ECO:0000256" key="1">
    <source>
        <dbReference type="SAM" id="MobiDB-lite"/>
    </source>
</evidence>